<evidence type="ECO:0000256" key="1">
    <source>
        <dbReference type="SAM" id="Phobius"/>
    </source>
</evidence>
<dbReference type="EMBL" id="WKPO01000026">
    <property type="protein sequence ID" value="MSB50134.1"/>
    <property type="molecule type" value="Genomic_DNA"/>
</dbReference>
<name>A0A6I2RSF7_FLAPL</name>
<keyword evidence="1" id="KW-1133">Transmembrane helix</keyword>
<organism evidence="2 3">
    <name type="scientific">Flavonifractor plautii</name>
    <name type="common">Fusobacterium plautii</name>
    <dbReference type="NCBI Taxonomy" id="292800"/>
    <lineage>
        <taxon>Bacteria</taxon>
        <taxon>Bacillati</taxon>
        <taxon>Bacillota</taxon>
        <taxon>Clostridia</taxon>
        <taxon>Eubacteriales</taxon>
        <taxon>Oscillospiraceae</taxon>
        <taxon>Flavonifractor</taxon>
    </lineage>
</organism>
<keyword evidence="1" id="KW-0472">Membrane</keyword>
<comment type="caution">
    <text evidence="2">The sequence shown here is derived from an EMBL/GenBank/DDBJ whole genome shotgun (WGS) entry which is preliminary data.</text>
</comment>
<reference evidence="2 3" key="1">
    <citation type="journal article" date="2019" name="Nat. Med.">
        <title>A library of human gut bacterial isolates paired with longitudinal multiomics data enables mechanistic microbiome research.</title>
        <authorList>
            <person name="Poyet M."/>
            <person name="Groussin M."/>
            <person name="Gibbons S.M."/>
            <person name="Avila-Pacheco J."/>
            <person name="Jiang X."/>
            <person name="Kearney S.M."/>
            <person name="Perrotta A.R."/>
            <person name="Berdy B."/>
            <person name="Zhao S."/>
            <person name="Lieberman T.D."/>
            <person name="Swanson P.K."/>
            <person name="Smith M."/>
            <person name="Roesemann S."/>
            <person name="Alexander J.E."/>
            <person name="Rich S.A."/>
            <person name="Livny J."/>
            <person name="Vlamakis H."/>
            <person name="Clish C."/>
            <person name="Bullock K."/>
            <person name="Deik A."/>
            <person name="Scott J."/>
            <person name="Pierce K.A."/>
            <person name="Xavier R.J."/>
            <person name="Alm E.J."/>
        </authorList>
    </citation>
    <scope>NUCLEOTIDE SEQUENCE [LARGE SCALE GENOMIC DNA]</scope>
    <source>
        <strain evidence="2 3">BIOML-A5</strain>
    </source>
</reference>
<gene>
    <name evidence="2" type="ORF">GKE90_15740</name>
</gene>
<dbReference type="Proteomes" id="UP000429811">
    <property type="component" value="Unassembled WGS sequence"/>
</dbReference>
<keyword evidence="1" id="KW-0812">Transmembrane</keyword>
<dbReference type="AlphaFoldDB" id="A0A6I2RSF7"/>
<feature type="transmembrane region" description="Helical" evidence="1">
    <location>
        <begin position="72"/>
        <end position="91"/>
    </location>
</feature>
<protein>
    <submittedName>
        <fullName evidence="2">Uncharacterized protein</fullName>
    </submittedName>
</protein>
<evidence type="ECO:0000313" key="3">
    <source>
        <dbReference type="Proteomes" id="UP000429811"/>
    </source>
</evidence>
<dbReference type="RefSeq" id="WP_154250847.1">
    <property type="nucleotide sequence ID" value="NZ_WKPO01000026.1"/>
</dbReference>
<evidence type="ECO:0000313" key="2">
    <source>
        <dbReference type="EMBL" id="MSB50134.1"/>
    </source>
</evidence>
<proteinExistence type="predicted"/>
<feature type="transmembrane region" description="Helical" evidence="1">
    <location>
        <begin position="17"/>
        <end position="40"/>
    </location>
</feature>
<feature type="transmembrane region" description="Helical" evidence="1">
    <location>
        <begin position="46"/>
        <end position="63"/>
    </location>
</feature>
<sequence>MDETLEKKSGGTRTLNALFLIISICFVMFHMYTALFGAFPGVIQKGIHLGFVLALFFLGEMMVKDASLPRKLFSLVMLVGGILGAGYFVVIDDNMQDRLGLM</sequence>
<accession>A0A6I2RSF7</accession>